<dbReference type="InterPro" id="IPR022532">
    <property type="entry name" value="DUF3696"/>
</dbReference>
<dbReference type="Pfam" id="PF13175">
    <property type="entry name" value="AAA_15"/>
    <property type="match status" value="1"/>
</dbReference>
<dbReference type="Gene3D" id="3.40.50.300">
    <property type="entry name" value="P-loop containing nucleotide triphosphate hydrolases"/>
    <property type="match status" value="1"/>
</dbReference>
<evidence type="ECO:0000313" key="3">
    <source>
        <dbReference type="EMBL" id="AJA12913.1"/>
    </source>
</evidence>
<dbReference type="Pfam" id="PF12476">
    <property type="entry name" value="DUF3696"/>
    <property type="match status" value="1"/>
</dbReference>
<gene>
    <name evidence="3" type="ORF">RPPX_05965</name>
</gene>
<dbReference type="RefSeq" id="WP_019437922.1">
    <property type="nucleotide sequence ID" value="NZ_ALNR01000189.1"/>
</dbReference>
<organism evidence="3 4">
    <name type="scientific">Pseudomonas putida S12</name>
    <dbReference type="NCBI Taxonomy" id="1215087"/>
    <lineage>
        <taxon>Bacteria</taxon>
        <taxon>Pseudomonadati</taxon>
        <taxon>Pseudomonadota</taxon>
        <taxon>Gammaproteobacteria</taxon>
        <taxon>Pseudomonadales</taxon>
        <taxon>Pseudomonadaceae</taxon>
        <taxon>Pseudomonas</taxon>
    </lineage>
</organism>
<proteinExistence type="predicted"/>
<protein>
    <recommendedName>
        <fullName evidence="5">AAA domain-containing protein</fullName>
    </recommendedName>
</protein>
<dbReference type="PANTHER" id="PTHR43581">
    <property type="entry name" value="ATP/GTP PHOSPHATASE"/>
    <property type="match status" value="1"/>
</dbReference>
<reference evidence="3 4" key="2">
    <citation type="submission" date="2014-11" db="EMBL/GenBank/DDBJ databases">
        <title>Draft genome sequence of the solvent-tolerant Pseudomonas putida S12 including megaplasmid pTTS12.</title>
        <authorList>
            <person name="Wierckx N."/>
            <person name="Nijkamp J."/>
            <person name="Ballerstedt H."/>
            <person name="Siezen R.J."/>
            <person name="Wels M."/>
            <person name="de Ridder D."/>
            <person name="de Winde J.H."/>
            <person name="Ruijssenaars H.J."/>
        </authorList>
    </citation>
    <scope>NUCLEOTIDE SEQUENCE [LARGE SCALE GENOMIC DNA]</scope>
    <source>
        <strain evidence="3 4">S12</strain>
    </source>
</reference>
<evidence type="ECO:0008006" key="5">
    <source>
        <dbReference type="Google" id="ProtNLM"/>
    </source>
</evidence>
<accession>A0AA34WQB5</accession>
<dbReference type="SUPFAM" id="SSF52540">
    <property type="entry name" value="P-loop containing nucleoside triphosphate hydrolases"/>
    <property type="match status" value="1"/>
</dbReference>
<evidence type="ECO:0000259" key="2">
    <source>
        <dbReference type="Pfam" id="PF13175"/>
    </source>
</evidence>
<dbReference type="PANTHER" id="PTHR43581:SF2">
    <property type="entry name" value="EXCINUCLEASE ATPASE SUBUNIT"/>
    <property type="match status" value="1"/>
</dbReference>
<reference evidence="3 4" key="1">
    <citation type="submission" date="2014-11" db="EMBL/GenBank/DDBJ databases">
        <title>Complete genome sequence of Pseudomonas putida S12 including megaplasmid pTTS12.</title>
        <authorList>
            <person name="Kuepper J."/>
            <person name="Ruijssenaars H.J."/>
            <person name="Blank L.M."/>
            <person name="de Winde J.H."/>
            <person name="Wierckx N."/>
        </authorList>
    </citation>
    <scope>NUCLEOTIDE SEQUENCE [LARGE SCALE GENOMIC DNA]</scope>
    <source>
        <strain evidence="3 4">S12</strain>
    </source>
</reference>
<evidence type="ECO:0000259" key="1">
    <source>
        <dbReference type="Pfam" id="PF12476"/>
    </source>
</evidence>
<dbReference type="InterPro" id="IPR051396">
    <property type="entry name" value="Bact_Antivir_Def_Nuclease"/>
</dbReference>
<dbReference type="EMBL" id="CP009974">
    <property type="protein sequence ID" value="AJA12913.1"/>
    <property type="molecule type" value="Genomic_DNA"/>
</dbReference>
<dbReference type="AlphaFoldDB" id="A0AA34WQB5"/>
<feature type="domain" description="Endonuclease GajA/Old nuclease/RecF-like AAA" evidence="2">
    <location>
        <begin position="1"/>
        <end position="487"/>
    </location>
</feature>
<feature type="domain" description="DUF3696" evidence="1">
    <location>
        <begin position="502"/>
        <end position="541"/>
    </location>
</feature>
<name>A0AA34WQB5_PSEPU</name>
<dbReference type="InterPro" id="IPR027417">
    <property type="entry name" value="P-loop_NTPase"/>
</dbReference>
<dbReference type="InterPro" id="IPR041685">
    <property type="entry name" value="AAA_GajA/Old/RecF-like"/>
</dbReference>
<dbReference type="Proteomes" id="UP000017753">
    <property type="component" value="Chromosome"/>
</dbReference>
<sequence>MKIGTFTATNYKAFESFSLKFKPLTILLGSNSSGKSAILNSLLMLSQSADSNSNQQSDTIFDGALRLNGNKVGLGETLNVFPSRNPSKEINFSFSFTYRTKLIEAIRRARESSLDVLFYVHQHCLQKLKEHAEPSKKLNKLITTSASFKPARGRKKEREYIEKFTSTLCETISLYRKLPTDVHEAFFEDSIKRFIHDASLARIKSCIEVLASEELGQSIPRHCSYSFRYDTKSDNLVISEFHLIGRYNRTILKIENRQDKRKISSEIFEQDCLNRSRPEIFKLLRFDNLKVAPNMKSTADYLGLMFSQGSADPFANIIAHHIGYVAQHLLDNISNLQINHVSPLRAFPQRYYLLDKSVHHQQLNSSDGTELAEVLKNRPDILTDINILFAPFNIGIDVDKVNNIIHKIVITQNKVKLELTDVGFGISQVLPILVQAYLSPKDSLTIIEQPEIHLHPNMQAWLADALIQIALEKNKKFLIETHSDALIRRLRLRIVDDSSKLAQKDVNIYYLHREGDNTHSKLEEVEISPNGDLNWPKGFMDVEIKDTIQIQLMKSSKLSSSDVEVNHG</sequence>
<evidence type="ECO:0000313" key="4">
    <source>
        <dbReference type="Proteomes" id="UP000017753"/>
    </source>
</evidence>